<evidence type="ECO:0000313" key="18">
    <source>
        <dbReference type="Proteomes" id="UP000031271"/>
    </source>
</evidence>
<organism evidence="16 18">
    <name type="scientific">Stutzerimonas balearica DSM 6083</name>
    <dbReference type="NCBI Taxonomy" id="1123016"/>
    <lineage>
        <taxon>Bacteria</taxon>
        <taxon>Pseudomonadati</taxon>
        <taxon>Pseudomonadota</taxon>
        <taxon>Gammaproteobacteria</taxon>
        <taxon>Pseudomonadales</taxon>
        <taxon>Pseudomonadaceae</taxon>
        <taxon>Stutzerimonas</taxon>
    </lineage>
</organism>
<name>A0A8D3Y255_9GAMM</name>
<evidence type="ECO:0000256" key="9">
    <source>
        <dbReference type="ARBA" id="ARBA00023315"/>
    </source>
</evidence>
<comment type="subcellular location">
    <subcellularLocation>
        <location evidence="1">Peroxisome</location>
    </subcellularLocation>
</comment>
<dbReference type="PIRSF" id="PIRSF000429">
    <property type="entry name" value="Ac-CoA_Ac_transf"/>
    <property type="match status" value="1"/>
</dbReference>
<keyword evidence="8" id="KW-0576">Peroxisome</keyword>
<gene>
    <name evidence="16" type="ORF">CL52_10865</name>
    <name evidence="17" type="ORF">SAMN05660875_10582</name>
</gene>
<reference evidence="18" key="1">
    <citation type="submission" date="2014-03" db="EMBL/GenBank/DDBJ databases">
        <title>Complete genome of Pseudomonas balearica DSM 6083T, a sewage water isolate from an enrichment with 2-methylnaphthalene.</title>
        <authorList>
            <person name="Salva-Serra F."/>
            <person name="Jaen-Luchoro D."/>
            <person name="Busquets A."/>
            <person name="Pena A."/>
            <person name="Gomila M."/>
            <person name="Bosch R."/>
            <person name="Nogales B."/>
            <person name="Garcia-Valdes E."/>
            <person name="Lalucat J."/>
            <person name="Bennasar A."/>
        </authorList>
    </citation>
    <scope>NUCLEOTIDE SEQUENCE [LARGE SCALE GENOMIC DNA]</scope>
    <source>
        <strain evidence="18">DSM 6083</strain>
    </source>
</reference>
<keyword evidence="5" id="KW-0276">Fatty acid metabolism</keyword>
<evidence type="ECO:0000256" key="8">
    <source>
        <dbReference type="ARBA" id="ARBA00023140"/>
    </source>
</evidence>
<dbReference type="Proteomes" id="UP000031271">
    <property type="component" value="Chromosome"/>
</dbReference>
<reference evidence="17 19" key="2">
    <citation type="submission" date="2016-10" db="EMBL/GenBank/DDBJ databases">
        <authorList>
            <person name="Varghese N."/>
            <person name="Submissions S."/>
        </authorList>
    </citation>
    <scope>NUCLEOTIDE SEQUENCE [LARGE SCALE GENOMIC DNA]</scope>
    <source>
        <strain evidence="17 19">DSM 6083</strain>
    </source>
</reference>
<dbReference type="EC" id="2.3.1.16" evidence="10"/>
<evidence type="ECO:0000313" key="16">
    <source>
        <dbReference type="EMBL" id="AJE15511.1"/>
    </source>
</evidence>
<keyword evidence="4 13" id="KW-0808">Transferase</keyword>
<evidence type="ECO:0000256" key="10">
    <source>
        <dbReference type="ARBA" id="ARBA00024073"/>
    </source>
</evidence>
<evidence type="ECO:0000256" key="2">
    <source>
        <dbReference type="ARBA" id="ARBA00005189"/>
    </source>
</evidence>
<evidence type="ECO:0000259" key="15">
    <source>
        <dbReference type="Pfam" id="PF02803"/>
    </source>
</evidence>
<dbReference type="Proteomes" id="UP000182276">
    <property type="component" value="Unassembled WGS sequence"/>
</dbReference>
<dbReference type="InterPro" id="IPR020613">
    <property type="entry name" value="Thiolase_CS"/>
</dbReference>
<dbReference type="PANTHER" id="PTHR43853">
    <property type="entry name" value="3-KETOACYL-COA THIOLASE, PEROXISOMAL"/>
    <property type="match status" value="1"/>
</dbReference>
<feature type="active site" description="Proton acceptor" evidence="12">
    <location>
        <position position="379"/>
    </location>
</feature>
<evidence type="ECO:0000259" key="14">
    <source>
        <dbReference type="Pfam" id="PF00108"/>
    </source>
</evidence>
<dbReference type="PROSITE" id="PS00099">
    <property type="entry name" value="THIOLASE_3"/>
    <property type="match status" value="1"/>
</dbReference>
<evidence type="ECO:0000256" key="12">
    <source>
        <dbReference type="PIRSR" id="PIRSR000429-1"/>
    </source>
</evidence>
<keyword evidence="7" id="KW-0443">Lipid metabolism</keyword>
<dbReference type="InterPro" id="IPR050215">
    <property type="entry name" value="Thiolase-like_sf_Thiolase"/>
</dbReference>
<dbReference type="InterPro" id="IPR016039">
    <property type="entry name" value="Thiolase-like"/>
</dbReference>
<dbReference type="Pfam" id="PF02803">
    <property type="entry name" value="Thiolase_C"/>
    <property type="match status" value="1"/>
</dbReference>
<dbReference type="InterPro" id="IPR020616">
    <property type="entry name" value="Thiolase_N"/>
</dbReference>
<dbReference type="CDD" id="cd00751">
    <property type="entry name" value="thiolase"/>
    <property type="match status" value="1"/>
</dbReference>
<keyword evidence="19" id="KW-1185">Reference proteome</keyword>
<comment type="catalytic activity">
    <reaction evidence="11">
        <text>succinyl-CoA + acetyl-CoA = 3-oxoadipyl-CoA + CoA</text>
        <dbReference type="Rhea" id="RHEA:19481"/>
        <dbReference type="ChEBI" id="CHEBI:57287"/>
        <dbReference type="ChEBI" id="CHEBI:57288"/>
        <dbReference type="ChEBI" id="CHEBI:57292"/>
        <dbReference type="ChEBI" id="CHEBI:57348"/>
        <dbReference type="EC" id="2.3.1.174"/>
    </reaction>
</comment>
<keyword evidence="6" id="KW-0809">Transit peptide</keyword>
<dbReference type="InterPro" id="IPR020617">
    <property type="entry name" value="Thiolase_C"/>
</dbReference>
<dbReference type="EMBL" id="FNHO01000005">
    <property type="protein sequence ID" value="SDM46821.1"/>
    <property type="molecule type" value="Genomic_DNA"/>
</dbReference>
<evidence type="ECO:0000256" key="1">
    <source>
        <dbReference type="ARBA" id="ARBA00004275"/>
    </source>
</evidence>
<evidence type="ECO:0000256" key="11">
    <source>
        <dbReference type="ARBA" id="ARBA00048527"/>
    </source>
</evidence>
<comment type="pathway">
    <text evidence="2">Lipid metabolism.</text>
</comment>
<feature type="active site" description="Acyl-thioester intermediate" evidence="12">
    <location>
        <position position="90"/>
    </location>
</feature>
<dbReference type="Gene3D" id="3.40.47.10">
    <property type="match status" value="2"/>
</dbReference>
<evidence type="ECO:0000256" key="5">
    <source>
        <dbReference type="ARBA" id="ARBA00022832"/>
    </source>
</evidence>
<dbReference type="RefSeq" id="WP_043220484.1">
    <property type="nucleotide sequence ID" value="NZ_CP007511.1"/>
</dbReference>
<dbReference type="PROSITE" id="PS00098">
    <property type="entry name" value="THIOLASE_1"/>
    <property type="match status" value="1"/>
</dbReference>
<sequence>MREVVIVDSVRTGLAKSFRGKFNMTRPDDMAAHCVDALLSRNDLDPALVDDCIVGAGSNEGAQGYNIGRNVAVLSRLGVQCAGMTLNRFCSSGLQAIAIAANQIASGCSDVIVAGGVESITLTAKSKNTDHLYNPVIQQQVPGIYHSMGQTAETVARRYNVSREQQDLYALQSQQRTARAQAEGLFADEIVPMSVRYFTEDKATGARTEHEGVVDRDDCNRPDTTLEGLASLKPAFAEDGSVTAGNASQLSDGASMTLVMSLEKAIALGLKPRAFFRGFTVAGCEPDEMGIGPVFSVPRLLKAKGLSVEDIDLWELNEAFASQCLYCRDRLGIDNEKYNVNGGSIAIGHPFGMTGSRTTGHLIRELQRRNLRYGVVTMCVGGGMGASGLFEAVR</sequence>
<dbReference type="AlphaFoldDB" id="A0A8D3Y255"/>
<reference evidence="16 18" key="3">
    <citation type="journal article" name="Genome Announc.">
        <title>Complete Genome Sequence of Pseudomonas balearica DSM 6083T.</title>
        <authorList>
            <person name="Bennasar-Figueras A."/>
            <person name="Salva-Serra F."/>
            <person name="Jaen-Luchoro D."/>
            <person name="Segui C."/>
            <person name="Aliaga F."/>
            <person name="Busquets A."/>
            <person name="Gomila M."/>
            <person name="Moore E.R."/>
            <person name="Lalucat J."/>
        </authorList>
    </citation>
    <scope>NUCLEOTIDE SEQUENCE [LARGE SCALE GENOMIC DNA]</scope>
    <source>
        <strain evidence="18">DSM 6083</strain>
        <strain evidence="16">DSM6083</strain>
    </source>
</reference>
<keyword evidence="9 13" id="KW-0012">Acyltransferase</keyword>
<dbReference type="InterPro" id="IPR002155">
    <property type="entry name" value="Thiolase"/>
</dbReference>
<dbReference type="GO" id="GO:0010124">
    <property type="term" value="P:phenylacetate catabolic process"/>
    <property type="evidence" value="ECO:0007669"/>
    <property type="project" value="TreeGrafter"/>
</dbReference>
<protein>
    <recommendedName>
        <fullName evidence="10">acetyl-CoA C-acyltransferase</fullName>
        <ecNumber evidence="10">2.3.1.16</ecNumber>
    </recommendedName>
</protein>
<evidence type="ECO:0000256" key="6">
    <source>
        <dbReference type="ARBA" id="ARBA00022946"/>
    </source>
</evidence>
<evidence type="ECO:0000313" key="17">
    <source>
        <dbReference type="EMBL" id="SDM46821.1"/>
    </source>
</evidence>
<dbReference type="InterPro" id="IPR020610">
    <property type="entry name" value="Thiolase_AS"/>
</dbReference>
<proteinExistence type="inferred from homology"/>
<evidence type="ECO:0000256" key="7">
    <source>
        <dbReference type="ARBA" id="ARBA00023098"/>
    </source>
</evidence>
<evidence type="ECO:0000256" key="3">
    <source>
        <dbReference type="ARBA" id="ARBA00010982"/>
    </source>
</evidence>
<dbReference type="EMBL" id="CP007511">
    <property type="protein sequence ID" value="AJE15511.1"/>
    <property type="molecule type" value="Genomic_DNA"/>
</dbReference>
<dbReference type="GeneID" id="77260405"/>
<feature type="domain" description="Thiolase N-terminal" evidence="14">
    <location>
        <begin position="4"/>
        <end position="261"/>
    </location>
</feature>
<evidence type="ECO:0000313" key="19">
    <source>
        <dbReference type="Proteomes" id="UP000182276"/>
    </source>
</evidence>
<dbReference type="FunFam" id="3.40.47.10:FF:000010">
    <property type="entry name" value="Acetyl-CoA acetyltransferase (Thiolase)"/>
    <property type="match status" value="1"/>
</dbReference>
<dbReference type="NCBIfam" id="TIGR01930">
    <property type="entry name" value="AcCoA-C-Actrans"/>
    <property type="match status" value="1"/>
</dbReference>
<dbReference type="GO" id="GO:0033812">
    <property type="term" value="F:3-oxoadipyl-CoA thiolase activity"/>
    <property type="evidence" value="ECO:0007669"/>
    <property type="project" value="UniProtKB-EC"/>
</dbReference>
<dbReference type="InterPro" id="IPR020615">
    <property type="entry name" value="Thiolase_acyl_enz_int_AS"/>
</dbReference>
<feature type="active site" description="Proton acceptor" evidence="12">
    <location>
        <position position="349"/>
    </location>
</feature>
<dbReference type="KEGG" id="pbm:CL52_10865"/>
<accession>A0A8D3Y255</accession>
<evidence type="ECO:0000256" key="13">
    <source>
        <dbReference type="RuleBase" id="RU003557"/>
    </source>
</evidence>
<dbReference type="GO" id="GO:0006635">
    <property type="term" value="P:fatty acid beta-oxidation"/>
    <property type="evidence" value="ECO:0007669"/>
    <property type="project" value="TreeGrafter"/>
</dbReference>
<feature type="domain" description="Thiolase C-terminal" evidence="15">
    <location>
        <begin position="271"/>
        <end position="391"/>
    </location>
</feature>
<dbReference type="SUPFAM" id="SSF53901">
    <property type="entry name" value="Thiolase-like"/>
    <property type="match status" value="2"/>
</dbReference>
<dbReference type="PROSITE" id="PS00737">
    <property type="entry name" value="THIOLASE_2"/>
    <property type="match status" value="1"/>
</dbReference>
<dbReference type="GO" id="GO:0005737">
    <property type="term" value="C:cytoplasm"/>
    <property type="evidence" value="ECO:0007669"/>
    <property type="project" value="UniProtKB-ARBA"/>
</dbReference>
<evidence type="ECO:0000256" key="4">
    <source>
        <dbReference type="ARBA" id="ARBA00022679"/>
    </source>
</evidence>
<comment type="similarity">
    <text evidence="3 13">Belongs to the thiolase-like superfamily. Thiolase family.</text>
</comment>
<dbReference type="Pfam" id="PF00108">
    <property type="entry name" value="Thiolase_N"/>
    <property type="match status" value="1"/>
</dbReference>
<dbReference type="PANTHER" id="PTHR43853:SF8">
    <property type="entry name" value="3-KETOACYL-COA THIOLASE, PEROXISOMAL"/>
    <property type="match status" value="1"/>
</dbReference>